<dbReference type="EMBL" id="CM035411">
    <property type="protein sequence ID" value="KAH7434266.1"/>
    <property type="molecule type" value="Genomic_DNA"/>
</dbReference>
<proteinExistence type="inferred from homology"/>
<keyword evidence="7" id="KW-1185">Reference proteome</keyword>
<protein>
    <recommendedName>
        <fullName evidence="8">Centromere protein S</fullName>
    </recommendedName>
</protein>
<dbReference type="Proteomes" id="UP000825935">
    <property type="component" value="Chromosome 6"/>
</dbReference>
<evidence type="ECO:0000256" key="4">
    <source>
        <dbReference type="ARBA" id="ARBA00023204"/>
    </source>
</evidence>
<evidence type="ECO:0000313" key="6">
    <source>
        <dbReference type="EMBL" id="KAH7434266.1"/>
    </source>
</evidence>
<evidence type="ECO:0000256" key="1">
    <source>
        <dbReference type="ARBA" id="ARBA00006612"/>
    </source>
</evidence>
<evidence type="ECO:0008006" key="8">
    <source>
        <dbReference type="Google" id="ProtNLM"/>
    </source>
</evidence>
<dbReference type="GO" id="GO:0003677">
    <property type="term" value="F:DNA binding"/>
    <property type="evidence" value="ECO:0007669"/>
    <property type="project" value="UniProtKB-KW"/>
</dbReference>
<dbReference type="InterPro" id="IPR009072">
    <property type="entry name" value="Histone-fold"/>
</dbReference>
<evidence type="ECO:0000256" key="3">
    <source>
        <dbReference type="ARBA" id="ARBA00023125"/>
    </source>
</evidence>
<dbReference type="AlphaFoldDB" id="A0A8T2UK67"/>
<dbReference type="GO" id="GO:0046982">
    <property type="term" value="F:protein heterodimerization activity"/>
    <property type="evidence" value="ECO:0007669"/>
    <property type="project" value="InterPro"/>
</dbReference>
<organism evidence="6 7">
    <name type="scientific">Ceratopteris richardii</name>
    <name type="common">Triangle waterfern</name>
    <dbReference type="NCBI Taxonomy" id="49495"/>
    <lineage>
        <taxon>Eukaryota</taxon>
        <taxon>Viridiplantae</taxon>
        <taxon>Streptophyta</taxon>
        <taxon>Embryophyta</taxon>
        <taxon>Tracheophyta</taxon>
        <taxon>Polypodiopsida</taxon>
        <taxon>Polypodiidae</taxon>
        <taxon>Polypodiales</taxon>
        <taxon>Pteridineae</taxon>
        <taxon>Pteridaceae</taxon>
        <taxon>Parkerioideae</taxon>
        <taxon>Ceratopteris</taxon>
    </lineage>
</organism>
<evidence type="ECO:0000313" key="7">
    <source>
        <dbReference type="Proteomes" id="UP000825935"/>
    </source>
</evidence>
<dbReference type="Pfam" id="PF15630">
    <property type="entry name" value="CENP-S"/>
    <property type="match status" value="1"/>
</dbReference>
<keyword evidence="3" id="KW-0238">DNA-binding</keyword>
<comment type="similarity">
    <text evidence="1">Belongs to the TAF9 family. CENP-S/MHF1 subfamily.</text>
</comment>
<dbReference type="Gene3D" id="1.10.20.10">
    <property type="entry name" value="Histone, subunit A"/>
    <property type="match status" value="1"/>
</dbReference>
<dbReference type="OrthoDB" id="1872155at2759"/>
<dbReference type="GO" id="GO:0000712">
    <property type="term" value="P:resolution of meiotic recombination intermediates"/>
    <property type="evidence" value="ECO:0007669"/>
    <property type="project" value="TreeGrafter"/>
</dbReference>
<dbReference type="GO" id="GO:0031297">
    <property type="term" value="P:replication fork processing"/>
    <property type="evidence" value="ECO:0007669"/>
    <property type="project" value="TreeGrafter"/>
</dbReference>
<evidence type="ECO:0000256" key="5">
    <source>
        <dbReference type="SAM" id="MobiDB-lite"/>
    </source>
</evidence>
<comment type="caution">
    <text evidence="6">The sequence shown here is derived from an EMBL/GenBank/DDBJ whole genome shotgun (WGS) entry which is preliminary data.</text>
</comment>
<feature type="region of interest" description="Disordered" evidence="5">
    <location>
        <begin position="58"/>
        <end position="80"/>
    </location>
</feature>
<keyword evidence="2" id="KW-0227">DNA damage</keyword>
<dbReference type="GO" id="GO:0071821">
    <property type="term" value="C:FANCM-MHF complex"/>
    <property type="evidence" value="ECO:0007669"/>
    <property type="project" value="InterPro"/>
</dbReference>
<dbReference type="InterPro" id="IPR029003">
    <property type="entry name" value="CENP-S/Mhf1"/>
</dbReference>
<dbReference type="GO" id="GO:0006281">
    <property type="term" value="P:DNA repair"/>
    <property type="evidence" value="ECO:0007669"/>
    <property type="project" value="UniProtKB-KW"/>
</dbReference>
<dbReference type="SUPFAM" id="SSF47113">
    <property type="entry name" value="Histone-fold"/>
    <property type="match status" value="1"/>
</dbReference>
<dbReference type="PANTHER" id="PTHR22980">
    <property type="entry name" value="CORTISTATIN"/>
    <property type="match status" value="1"/>
</dbReference>
<dbReference type="OMA" id="VILCAHR"/>
<accession>A0A8T2UK67</accession>
<dbReference type="PANTHER" id="PTHR22980:SF0">
    <property type="entry name" value="CENTROMERE PROTEIN S"/>
    <property type="match status" value="1"/>
</dbReference>
<evidence type="ECO:0000256" key="2">
    <source>
        <dbReference type="ARBA" id="ARBA00022763"/>
    </source>
</evidence>
<name>A0A8T2UK67_CERRI</name>
<reference evidence="6" key="1">
    <citation type="submission" date="2021-08" db="EMBL/GenBank/DDBJ databases">
        <title>WGS assembly of Ceratopteris richardii.</title>
        <authorList>
            <person name="Marchant D.B."/>
            <person name="Chen G."/>
            <person name="Jenkins J."/>
            <person name="Shu S."/>
            <person name="Leebens-Mack J."/>
            <person name="Grimwood J."/>
            <person name="Schmutz J."/>
            <person name="Soltis P."/>
            <person name="Soltis D."/>
            <person name="Chen Z.-H."/>
        </authorList>
    </citation>
    <scope>NUCLEOTIDE SEQUENCE</scope>
    <source>
        <strain evidence="6">Whitten #5841</strain>
        <tissue evidence="6">Leaf</tissue>
    </source>
</reference>
<gene>
    <name evidence="6" type="ORF">KP509_06G008300</name>
</gene>
<keyword evidence="4" id="KW-0234">DNA repair</keyword>
<sequence length="80" mass="8941">MTAVADLTFKFAEQLGHDLELFAQHANRKSINIDDVIIAAHRNDDVASKLRALSRKLTKTNDQQQGRKRKKAANIVTVGQ</sequence>
<dbReference type="GO" id="GO:0003682">
    <property type="term" value="F:chromatin binding"/>
    <property type="evidence" value="ECO:0007669"/>
    <property type="project" value="TreeGrafter"/>
</dbReference>